<evidence type="ECO:0000256" key="5">
    <source>
        <dbReference type="ARBA" id="ARBA00023145"/>
    </source>
</evidence>
<dbReference type="SUPFAM" id="SSF50692">
    <property type="entry name" value="ADC-like"/>
    <property type="match status" value="1"/>
</dbReference>
<comment type="subunit">
    <text evidence="9">Heterooctamer of four alpha and four beta subunits.</text>
</comment>
<feature type="chain" id="PRO_5044918542" description="Aspartate 1-decarboxylase beta chain" evidence="9">
    <location>
        <begin position="1"/>
        <end position="24"/>
    </location>
</feature>
<dbReference type="HAMAP" id="MF_00446">
    <property type="entry name" value="PanD"/>
    <property type="match status" value="1"/>
</dbReference>
<keyword evidence="3 9" id="KW-0210">Decarboxylase</keyword>
<dbReference type="PANTHER" id="PTHR21012:SF0">
    <property type="entry name" value="ASPARTATE 1-DECARBOXYLASE"/>
    <property type="match status" value="1"/>
</dbReference>
<proteinExistence type="inferred from homology"/>
<dbReference type="EC" id="4.1.1.11" evidence="9"/>
<feature type="chain" id="PRO_5044918543" description="Aspartate 1-decarboxylase alpha chain" evidence="9">
    <location>
        <begin position="25"/>
        <end position="160"/>
    </location>
</feature>
<evidence type="ECO:0000256" key="1">
    <source>
        <dbReference type="ARBA" id="ARBA00022490"/>
    </source>
</evidence>
<comment type="catalytic activity">
    <reaction evidence="9">
        <text>L-aspartate + H(+) = beta-alanine + CO2</text>
        <dbReference type="Rhea" id="RHEA:19497"/>
        <dbReference type="ChEBI" id="CHEBI:15378"/>
        <dbReference type="ChEBI" id="CHEBI:16526"/>
        <dbReference type="ChEBI" id="CHEBI:29991"/>
        <dbReference type="ChEBI" id="CHEBI:57966"/>
        <dbReference type="EC" id="4.1.1.11"/>
    </reaction>
</comment>
<protein>
    <recommendedName>
        <fullName evidence="9">Aspartate 1-decarboxylase</fullName>
        <ecNumber evidence="9">4.1.1.11</ecNumber>
    </recommendedName>
    <alternativeName>
        <fullName evidence="9">Aspartate alpha-decarboxylase</fullName>
    </alternativeName>
    <component>
        <recommendedName>
            <fullName evidence="9">Aspartate 1-decarboxylase beta chain</fullName>
        </recommendedName>
    </component>
    <component>
        <recommendedName>
            <fullName evidence="9">Aspartate 1-decarboxylase alpha chain</fullName>
        </recommendedName>
    </component>
</protein>
<dbReference type="Pfam" id="PF02261">
    <property type="entry name" value="Asp_decarbox"/>
    <property type="match status" value="1"/>
</dbReference>
<keyword evidence="4 9" id="KW-0068">Autocatalytic cleavage</keyword>
<dbReference type="RefSeq" id="WP_311662578.1">
    <property type="nucleotide sequence ID" value="NZ_JAVRHT010000009.1"/>
</dbReference>
<keyword evidence="5 9" id="KW-0865">Zymogen</keyword>
<keyword evidence="8 9" id="KW-0670">Pyruvate</keyword>
<evidence type="ECO:0000256" key="9">
    <source>
        <dbReference type="HAMAP-Rule" id="MF_00446"/>
    </source>
</evidence>
<dbReference type="NCBIfam" id="TIGR00223">
    <property type="entry name" value="panD"/>
    <property type="match status" value="1"/>
</dbReference>
<evidence type="ECO:0000313" key="11">
    <source>
        <dbReference type="Proteomes" id="UP001267426"/>
    </source>
</evidence>
<evidence type="ECO:0000256" key="4">
    <source>
        <dbReference type="ARBA" id="ARBA00022813"/>
    </source>
</evidence>
<comment type="cofactor">
    <cofactor evidence="9">
        <name>pyruvate</name>
        <dbReference type="ChEBI" id="CHEBI:15361"/>
    </cofactor>
    <text evidence="9">Binds 1 pyruvoyl group covalently per subunit.</text>
</comment>
<comment type="caution">
    <text evidence="10">The sequence shown here is derived from an EMBL/GenBank/DDBJ whole genome shotgun (WGS) entry which is preliminary data.</text>
</comment>
<comment type="subcellular location">
    <subcellularLocation>
        <location evidence="9">Cytoplasm</location>
    </subcellularLocation>
</comment>
<feature type="modified residue" description="Pyruvic acid (Ser)" evidence="9">
    <location>
        <position position="25"/>
    </location>
</feature>
<evidence type="ECO:0000256" key="6">
    <source>
        <dbReference type="ARBA" id="ARBA00023239"/>
    </source>
</evidence>
<dbReference type="Gene3D" id="2.40.40.20">
    <property type="match status" value="1"/>
</dbReference>
<feature type="active site" description="Schiff-base intermediate with substrate; via pyruvic acid" evidence="9">
    <location>
        <position position="25"/>
    </location>
</feature>
<reference evidence="10 11" key="1">
    <citation type="submission" date="2023-09" db="EMBL/GenBank/DDBJ databases">
        <authorList>
            <person name="Rey-Velasco X."/>
        </authorList>
    </citation>
    <scope>NUCLEOTIDE SEQUENCE [LARGE SCALE GENOMIC DNA]</scope>
    <source>
        <strain evidence="10 11">F394</strain>
    </source>
</reference>
<keyword evidence="1 9" id="KW-0963">Cytoplasm</keyword>
<accession>A0ABU3BPP9</accession>
<evidence type="ECO:0000313" key="10">
    <source>
        <dbReference type="EMBL" id="MDT0631235.1"/>
    </source>
</evidence>
<comment type="function">
    <text evidence="9">Catalyzes the pyruvoyl-dependent decarboxylation of aspartate to produce beta-alanine.</text>
</comment>
<keyword evidence="2 9" id="KW-0566">Pantothenate biosynthesis</keyword>
<keyword evidence="11" id="KW-1185">Reference proteome</keyword>
<evidence type="ECO:0000256" key="2">
    <source>
        <dbReference type="ARBA" id="ARBA00022655"/>
    </source>
</evidence>
<dbReference type="InterPro" id="IPR003190">
    <property type="entry name" value="Asp_decarbox"/>
</dbReference>
<feature type="binding site" evidence="9">
    <location>
        <begin position="73"/>
        <end position="75"/>
    </location>
    <ligand>
        <name>substrate</name>
    </ligand>
</feature>
<dbReference type="InterPro" id="IPR009010">
    <property type="entry name" value="Asp_de-COase-like_dom_sf"/>
</dbReference>
<evidence type="ECO:0000256" key="3">
    <source>
        <dbReference type="ARBA" id="ARBA00022793"/>
    </source>
</evidence>
<dbReference type="Proteomes" id="UP001267426">
    <property type="component" value="Unassembled WGS sequence"/>
</dbReference>
<comment type="similarity">
    <text evidence="9">Belongs to the PanD family.</text>
</comment>
<evidence type="ECO:0000256" key="8">
    <source>
        <dbReference type="ARBA" id="ARBA00023317"/>
    </source>
</evidence>
<keyword evidence="7 9" id="KW-0704">Schiff base</keyword>
<feature type="binding site" evidence="9">
    <location>
        <position position="57"/>
    </location>
    <ligand>
        <name>substrate</name>
    </ligand>
</feature>
<sequence length="160" mass="17299">MTVTMFKGKLHRLTVTEADLYYEGSITLDRELMEAARLLPYERVQVLNVNAGTRLETYTIPAPPGSRTVCLNGPAARLVAPGDQVIVIAYADMTPDEAAAHRPRVVLVDADNNPTEILDLDGSDVADPSEPAVTNAIDADGLWSPRLGRTVSTRGAVRRS</sequence>
<organism evidence="10 11">
    <name type="scientific">Rubrivirga litoralis</name>
    <dbReference type="NCBI Taxonomy" id="3075598"/>
    <lineage>
        <taxon>Bacteria</taxon>
        <taxon>Pseudomonadati</taxon>
        <taxon>Rhodothermota</taxon>
        <taxon>Rhodothermia</taxon>
        <taxon>Rhodothermales</taxon>
        <taxon>Rubricoccaceae</taxon>
        <taxon>Rubrivirga</taxon>
    </lineage>
</organism>
<comment type="PTM">
    <text evidence="9">Is synthesized initially as an inactive proenzyme, which is activated by self-cleavage at a specific serine bond to produce a beta-subunit with a hydroxyl group at its C-terminus and an alpha-subunit with a pyruvoyl group at its N-terminus.</text>
</comment>
<feature type="active site" description="Proton donor" evidence="9">
    <location>
        <position position="58"/>
    </location>
</feature>
<gene>
    <name evidence="9" type="primary">panD</name>
    <name evidence="10" type="ORF">RM540_05680</name>
</gene>
<dbReference type="GO" id="GO:0004068">
    <property type="term" value="F:aspartate 1-decarboxylase activity"/>
    <property type="evidence" value="ECO:0007669"/>
    <property type="project" value="UniProtKB-EC"/>
</dbReference>
<name>A0ABU3BPP9_9BACT</name>
<dbReference type="CDD" id="cd06919">
    <property type="entry name" value="Asp_decarbox"/>
    <property type="match status" value="1"/>
</dbReference>
<keyword evidence="6 9" id="KW-0456">Lyase</keyword>
<dbReference type="EMBL" id="JAVRHT010000009">
    <property type="protein sequence ID" value="MDT0631235.1"/>
    <property type="molecule type" value="Genomic_DNA"/>
</dbReference>
<comment type="pathway">
    <text evidence="9">Cofactor biosynthesis; (R)-pantothenate biosynthesis; beta-alanine from L-aspartate: step 1/1.</text>
</comment>
<evidence type="ECO:0000256" key="7">
    <source>
        <dbReference type="ARBA" id="ARBA00023270"/>
    </source>
</evidence>
<dbReference type="PANTHER" id="PTHR21012">
    <property type="entry name" value="ASPARTATE 1-DECARBOXYLASE"/>
    <property type="match status" value="1"/>
</dbReference>